<reference evidence="2 3" key="1">
    <citation type="submission" date="2022-12" db="EMBL/GenBank/DDBJ databases">
        <title>Microbacterium terricola strain KV-448 chromosome, complete genome.</title>
        <authorList>
            <person name="Oshima T."/>
            <person name="Moriya T."/>
            <person name="Bessho Y."/>
        </authorList>
    </citation>
    <scope>NUCLEOTIDE SEQUENCE [LARGE SCALE GENOMIC DNA]</scope>
    <source>
        <strain evidence="2 3">KV-448</strain>
    </source>
</reference>
<dbReference type="EMBL" id="AP027141">
    <property type="protein sequence ID" value="BDV31274.1"/>
    <property type="molecule type" value="Genomic_DNA"/>
</dbReference>
<keyword evidence="1" id="KW-1133">Transmembrane helix</keyword>
<feature type="transmembrane region" description="Helical" evidence="1">
    <location>
        <begin position="100"/>
        <end position="122"/>
    </location>
</feature>
<proteinExistence type="predicted"/>
<evidence type="ECO:0000313" key="3">
    <source>
        <dbReference type="Proteomes" id="UP001317779"/>
    </source>
</evidence>
<keyword evidence="1" id="KW-0472">Membrane</keyword>
<evidence type="ECO:0000256" key="1">
    <source>
        <dbReference type="SAM" id="Phobius"/>
    </source>
</evidence>
<feature type="transmembrane region" description="Helical" evidence="1">
    <location>
        <begin position="69"/>
        <end position="88"/>
    </location>
</feature>
<feature type="transmembrane region" description="Helical" evidence="1">
    <location>
        <begin position="43"/>
        <end position="63"/>
    </location>
</feature>
<sequence length="130" mass="14392">MHPSLLETLSAWLLVIAFTISLAYELWRATAKAGTSRHDSMRAFLVSDLWLYIVAAVVIALLFSGFAAAAWVGLIFAALIVVVSVFYYNPVIMLERKPGLIDWIEDLVYTGLLFVVVAFLWLEVAGLTLA</sequence>
<dbReference type="Proteomes" id="UP001317779">
    <property type="component" value="Chromosome"/>
</dbReference>
<accession>A0ABM8E031</accession>
<gene>
    <name evidence="2" type="ORF">Microterr_19340</name>
</gene>
<name>A0ABM8E031_9MICO</name>
<evidence type="ECO:0000313" key="2">
    <source>
        <dbReference type="EMBL" id="BDV31274.1"/>
    </source>
</evidence>
<dbReference type="RefSeq" id="WP_263798136.1">
    <property type="nucleotide sequence ID" value="NZ_AP027141.1"/>
</dbReference>
<organism evidence="2 3">
    <name type="scientific">Microbacterium terricola</name>
    <dbReference type="NCBI Taxonomy" id="344163"/>
    <lineage>
        <taxon>Bacteria</taxon>
        <taxon>Bacillati</taxon>
        <taxon>Actinomycetota</taxon>
        <taxon>Actinomycetes</taxon>
        <taxon>Micrococcales</taxon>
        <taxon>Microbacteriaceae</taxon>
        <taxon>Microbacterium</taxon>
    </lineage>
</organism>
<feature type="transmembrane region" description="Helical" evidence="1">
    <location>
        <begin position="12"/>
        <end position="31"/>
    </location>
</feature>
<keyword evidence="3" id="KW-1185">Reference proteome</keyword>
<protein>
    <submittedName>
        <fullName evidence="2">Uncharacterized protein</fullName>
    </submittedName>
</protein>
<keyword evidence="1" id="KW-0812">Transmembrane</keyword>